<keyword evidence="7" id="KW-0255">Endonuclease</keyword>
<feature type="coiled-coil region" evidence="14">
    <location>
        <begin position="731"/>
        <end position="758"/>
    </location>
</feature>
<dbReference type="FunFam" id="1.10.150.20:FF:000030">
    <property type="entry name" value="Flap endonuclease GEN-like 1"/>
    <property type="match status" value="1"/>
</dbReference>
<evidence type="ECO:0000313" key="18">
    <source>
        <dbReference type="Proteomes" id="UP000515204"/>
    </source>
</evidence>
<keyword evidence="6" id="KW-0479">Metal-binding</keyword>
<evidence type="ECO:0000256" key="3">
    <source>
        <dbReference type="ARBA" id="ARBA00005283"/>
    </source>
</evidence>
<dbReference type="InterPro" id="IPR008918">
    <property type="entry name" value="HhH2"/>
</dbReference>
<dbReference type="KEGG" id="dqu:106744711"/>
<feature type="domain" description="XPG-I" evidence="16">
    <location>
        <begin position="768"/>
        <end position="842"/>
    </location>
</feature>
<comment type="similarity">
    <text evidence="3">Belongs to the XPG/RAD2 endonuclease family. XPG subfamily.</text>
</comment>
<dbReference type="RefSeq" id="XP_014475169.1">
    <property type="nucleotide sequence ID" value="XM_014619683.1"/>
</dbReference>
<dbReference type="SUPFAM" id="SSF47807">
    <property type="entry name" value="5' to 3' exonuclease, C-terminal subdomain"/>
    <property type="match status" value="1"/>
</dbReference>
<dbReference type="SMART" id="SM00484">
    <property type="entry name" value="XPGI"/>
    <property type="match status" value="1"/>
</dbReference>
<comment type="similarity">
    <text evidence="13">Belongs to the XPG/RAD2 endonuclease family. GEN subfamily.</text>
</comment>
<evidence type="ECO:0000256" key="1">
    <source>
        <dbReference type="ARBA" id="ARBA00001946"/>
    </source>
</evidence>
<keyword evidence="12" id="KW-0539">Nucleus</keyword>
<feature type="compositionally biased region" description="Basic and acidic residues" evidence="15">
    <location>
        <begin position="707"/>
        <end position="716"/>
    </location>
</feature>
<dbReference type="InterPro" id="IPR006085">
    <property type="entry name" value="XPG_DNA_repair_N"/>
</dbReference>
<dbReference type="CDD" id="cd09904">
    <property type="entry name" value="H3TH_XPG"/>
    <property type="match status" value="1"/>
</dbReference>
<evidence type="ECO:0000256" key="9">
    <source>
        <dbReference type="ARBA" id="ARBA00022801"/>
    </source>
</evidence>
<protein>
    <submittedName>
        <fullName evidence="19">DNA repair protein complementing XP-G cells isoform X1</fullName>
    </submittedName>
</protein>
<dbReference type="GO" id="GO:0008821">
    <property type="term" value="F:crossover junction DNA endonuclease activity"/>
    <property type="evidence" value="ECO:0007669"/>
    <property type="project" value="UniProtKB-ARBA"/>
</dbReference>
<dbReference type="PRINTS" id="PR00066">
    <property type="entry name" value="XRODRMPGMNTG"/>
</dbReference>
<feature type="region of interest" description="Disordered" evidence="15">
    <location>
        <begin position="635"/>
        <end position="717"/>
    </location>
</feature>
<dbReference type="CDD" id="cd09868">
    <property type="entry name" value="PIN_XPG_RAD2"/>
    <property type="match status" value="2"/>
</dbReference>
<dbReference type="PROSITE" id="PS00842">
    <property type="entry name" value="XPG_2"/>
    <property type="match status" value="1"/>
</dbReference>
<dbReference type="InterPro" id="IPR006086">
    <property type="entry name" value="XPG-I_dom"/>
</dbReference>
<sequence length="1137" mass="127590">MGVYGLWRLLDASGKPVVLESLEGKVLAIDISIWIYQMLQGYQNQHGTTKPNAHLLGLFIRICKLLYYRIKPVFVFDGGVPMLKKNTIASRRKQKSIATNKAQKMKADLISNLIKHTMAKTVLNQDPKADPDNGAMQMTINLLTKRPEEDMFALPDMSSNGDTQTHVIDDDEYDSDVSVELSPRKQSKWMGNIHNVDVATNEFKALPADVRYDILTDLRETRKQNSWGRLHEMPEVRESQEFSGFQMRRLLKRRYVQQSLETAEKEMGGKTLTLEELDKLLTEQGIDTKGRDAAFRIAADDTTRLIYISDKNALNSAESSVGNEAETGENESSRDKSGEVEPVAGPSNPTPIVENMNEYELNDDSDNDVVSIHDDPVPIAEDVNEYAFDSDWESAANESRPVDKKYFGKNTRNPALTYMLEYSGLSQDQIIHLISHNNNESCKTAGKKASEKDIRSESAESGDPMGDKLTSLEAIENREDVSKAVKLRNMQDTQGCLAREDPLTVESIPSSSECDNSIEVEPLENNAETSEFTAKSRAANSSNEIIPEERSVAKLDDVTQADTSDSGSDDFIEIHDVPIPDVSRTSTRNENLEITIKSGDKLEDDLFADVFGKMARSQAVSTSYAKHVKSVDVNDEHRAVSVPEDGNNVKKLDTISEEPTEEAEKTDIASSENVQSTENASNDDGKVNDSLSPDKPTEQNNTNSEVDFSKESEQKKPVMLPISEEGWIKLKDQLEDEQEELTKSIGKLERQATNISEQVQIEAQELLRLFGIPYVVAPMEAEAQCAYLEQSKLTNGTITDDSDIWLFGGQCVYKNFFNNSKRVQQFCACDIQHHFKLTRNQLIQLALLVGSDYTTGVAGIGPVTALEILAAFPTEGDNVLHGLHNFYSWMKNGRIATSGKAGLRNKLRNVKLDRDFPNQAVVQAYLFPTVDESKETFTWGKPNVMLLCDYVRRKFGWTKGKFDDTIIPVLRRMEEKKSQKILDLYFKTMVSPKLIESNLSKRVQKAVHRLNNKDDGEGEDANGETRVKKRKKSNAGQRSEKEEKTIESDVPTCTKPKALVGSNDVLDDAIAVSVVHDRTADEYIPQRERDKANAFEKKLRAIEIFRKSKQGLARTKKVRRIVRKVKKEVELSESDSN</sequence>
<comment type="cofactor">
    <cofactor evidence="1">
        <name>Mg(2+)</name>
        <dbReference type="ChEBI" id="CHEBI:18420"/>
    </cofactor>
</comment>
<keyword evidence="14" id="KW-0175">Coiled coil</keyword>
<evidence type="ECO:0000256" key="10">
    <source>
        <dbReference type="ARBA" id="ARBA00022842"/>
    </source>
</evidence>
<evidence type="ECO:0000256" key="15">
    <source>
        <dbReference type="SAM" id="MobiDB-lite"/>
    </source>
</evidence>
<dbReference type="CTD" id="3772069"/>
<evidence type="ECO:0000256" key="2">
    <source>
        <dbReference type="ARBA" id="ARBA00004123"/>
    </source>
</evidence>
<dbReference type="GO" id="GO:0003697">
    <property type="term" value="F:single-stranded DNA binding"/>
    <property type="evidence" value="ECO:0007669"/>
    <property type="project" value="InterPro"/>
</dbReference>
<dbReference type="OrthoDB" id="31113at2759"/>
<proteinExistence type="inferred from homology"/>
<evidence type="ECO:0000256" key="4">
    <source>
        <dbReference type="ARBA" id="ARBA00022553"/>
    </source>
</evidence>
<evidence type="ECO:0000256" key="8">
    <source>
        <dbReference type="ARBA" id="ARBA00022763"/>
    </source>
</evidence>
<feature type="region of interest" description="Disordered" evidence="15">
    <location>
        <begin position="316"/>
        <end position="354"/>
    </location>
</feature>
<feature type="domain" description="XPG N-terminal" evidence="17">
    <location>
        <begin position="1"/>
        <end position="98"/>
    </location>
</feature>
<dbReference type="Proteomes" id="UP000515204">
    <property type="component" value="Unplaced"/>
</dbReference>
<keyword evidence="18" id="KW-1185">Reference proteome</keyword>
<dbReference type="AlphaFoldDB" id="A0A6P3XBA2"/>
<feature type="compositionally biased region" description="Basic and acidic residues" evidence="15">
    <location>
        <begin position="448"/>
        <end position="458"/>
    </location>
</feature>
<feature type="compositionally biased region" description="Basic and acidic residues" evidence="15">
    <location>
        <begin position="1038"/>
        <end position="1047"/>
    </location>
</feature>
<dbReference type="Gene3D" id="1.10.150.20">
    <property type="entry name" value="5' to 3' exonuclease, C-terminal subdomain"/>
    <property type="match status" value="1"/>
</dbReference>
<dbReference type="GO" id="GO:0017108">
    <property type="term" value="F:5'-flap endonuclease activity"/>
    <property type="evidence" value="ECO:0007669"/>
    <property type="project" value="UniProtKB-ARBA"/>
</dbReference>
<name>A0A6P3XBA2_DINQU</name>
<keyword evidence="11" id="KW-0234">DNA repair</keyword>
<keyword evidence="10" id="KW-0460">Magnesium</keyword>
<dbReference type="InterPro" id="IPR036279">
    <property type="entry name" value="5-3_exonuclease_C_sf"/>
</dbReference>
<dbReference type="InterPro" id="IPR006084">
    <property type="entry name" value="XPG/Rad2"/>
</dbReference>
<keyword evidence="5" id="KW-0540">Nuclease</keyword>
<evidence type="ECO:0000256" key="6">
    <source>
        <dbReference type="ARBA" id="ARBA00022723"/>
    </source>
</evidence>
<keyword evidence="9" id="KW-0378">Hydrolase</keyword>
<evidence type="ECO:0000256" key="7">
    <source>
        <dbReference type="ARBA" id="ARBA00022759"/>
    </source>
</evidence>
<reference evidence="19" key="1">
    <citation type="submission" date="2025-08" db="UniProtKB">
        <authorList>
            <consortium name="RefSeq"/>
        </authorList>
    </citation>
    <scope>IDENTIFICATION</scope>
</reference>
<organism evidence="18 19">
    <name type="scientific">Dinoponera quadriceps</name>
    <name type="common">South American ant</name>
    <dbReference type="NCBI Taxonomy" id="609295"/>
    <lineage>
        <taxon>Eukaryota</taxon>
        <taxon>Metazoa</taxon>
        <taxon>Ecdysozoa</taxon>
        <taxon>Arthropoda</taxon>
        <taxon>Hexapoda</taxon>
        <taxon>Insecta</taxon>
        <taxon>Pterygota</taxon>
        <taxon>Neoptera</taxon>
        <taxon>Endopterygota</taxon>
        <taxon>Hymenoptera</taxon>
        <taxon>Apocrita</taxon>
        <taxon>Aculeata</taxon>
        <taxon>Formicoidea</taxon>
        <taxon>Formicidae</taxon>
        <taxon>Ponerinae</taxon>
        <taxon>Ponerini</taxon>
        <taxon>Dinoponera</taxon>
    </lineage>
</organism>
<dbReference type="SMART" id="SM00279">
    <property type="entry name" value="HhH2"/>
    <property type="match status" value="1"/>
</dbReference>
<dbReference type="Pfam" id="PF00867">
    <property type="entry name" value="XPG_I"/>
    <property type="match status" value="1"/>
</dbReference>
<feature type="compositionally biased region" description="Polar residues" evidence="15">
    <location>
        <begin position="526"/>
        <end position="544"/>
    </location>
</feature>
<dbReference type="Gene3D" id="3.40.50.1010">
    <property type="entry name" value="5'-nuclease"/>
    <property type="match status" value="2"/>
</dbReference>
<dbReference type="GO" id="GO:0006289">
    <property type="term" value="P:nucleotide-excision repair"/>
    <property type="evidence" value="ECO:0007669"/>
    <property type="project" value="InterPro"/>
</dbReference>
<evidence type="ECO:0000256" key="14">
    <source>
        <dbReference type="SAM" id="Coils"/>
    </source>
</evidence>
<keyword evidence="4" id="KW-0597">Phosphoprotein</keyword>
<dbReference type="SUPFAM" id="SSF88723">
    <property type="entry name" value="PIN domain-like"/>
    <property type="match status" value="1"/>
</dbReference>
<feature type="compositionally biased region" description="Polar residues" evidence="15">
    <location>
        <begin position="668"/>
        <end position="682"/>
    </location>
</feature>
<evidence type="ECO:0000256" key="13">
    <source>
        <dbReference type="ARBA" id="ARBA00038112"/>
    </source>
</evidence>
<evidence type="ECO:0000313" key="19">
    <source>
        <dbReference type="RefSeq" id="XP_014475169.1"/>
    </source>
</evidence>
<feature type="region of interest" description="Disordered" evidence="15">
    <location>
        <begin position="524"/>
        <end position="544"/>
    </location>
</feature>
<dbReference type="InterPro" id="IPR019974">
    <property type="entry name" value="XPG_CS"/>
</dbReference>
<dbReference type="PANTHER" id="PTHR16171">
    <property type="entry name" value="DNA REPAIR PROTEIN COMPLEMENTING XP-G CELLS-RELATED"/>
    <property type="match status" value="1"/>
</dbReference>
<dbReference type="GO" id="GO:0046872">
    <property type="term" value="F:metal ion binding"/>
    <property type="evidence" value="ECO:0007669"/>
    <property type="project" value="UniProtKB-KW"/>
</dbReference>
<dbReference type="InterPro" id="IPR029060">
    <property type="entry name" value="PIN-like_dom_sf"/>
</dbReference>
<evidence type="ECO:0000256" key="5">
    <source>
        <dbReference type="ARBA" id="ARBA00022722"/>
    </source>
</evidence>
<dbReference type="Pfam" id="PF00752">
    <property type="entry name" value="XPG_N"/>
    <property type="match status" value="1"/>
</dbReference>
<gene>
    <name evidence="19" type="primary">LOC106744711</name>
</gene>
<dbReference type="GeneID" id="106744711"/>
<dbReference type="GO" id="GO:0000400">
    <property type="term" value="F:four-way junction DNA binding"/>
    <property type="evidence" value="ECO:0007669"/>
    <property type="project" value="UniProtKB-ARBA"/>
</dbReference>
<dbReference type="PANTHER" id="PTHR16171:SF7">
    <property type="entry name" value="DNA REPAIR PROTEIN RAD2"/>
    <property type="match status" value="1"/>
</dbReference>
<dbReference type="SMART" id="SM00485">
    <property type="entry name" value="XPGN"/>
    <property type="match status" value="1"/>
</dbReference>
<feature type="region of interest" description="Disordered" evidence="15">
    <location>
        <begin position="1009"/>
        <end position="1049"/>
    </location>
</feature>
<dbReference type="InterPro" id="IPR001044">
    <property type="entry name" value="XPG/Rad2_eukaryotes"/>
</dbReference>
<feature type="region of interest" description="Disordered" evidence="15">
    <location>
        <begin position="441"/>
        <end position="468"/>
    </location>
</feature>
<dbReference type="GO" id="GO:0005634">
    <property type="term" value="C:nucleus"/>
    <property type="evidence" value="ECO:0007669"/>
    <property type="project" value="UniProtKB-SubCell"/>
</dbReference>
<evidence type="ECO:0000256" key="11">
    <source>
        <dbReference type="ARBA" id="ARBA00023204"/>
    </source>
</evidence>
<keyword evidence="8" id="KW-0227">DNA damage</keyword>
<evidence type="ECO:0000259" key="16">
    <source>
        <dbReference type="SMART" id="SM00484"/>
    </source>
</evidence>
<dbReference type="PROSITE" id="PS00841">
    <property type="entry name" value="XPG_1"/>
    <property type="match status" value="1"/>
</dbReference>
<evidence type="ECO:0000256" key="12">
    <source>
        <dbReference type="ARBA" id="ARBA00023242"/>
    </source>
</evidence>
<comment type="subcellular location">
    <subcellularLocation>
        <location evidence="2">Nucleus</location>
    </subcellularLocation>
</comment>
<evidence type="ECO:0000259" key="17">
    <source>
        <dbReference type="SMART" id="SM00485"/>
    </source>
</evidence>
<accession>A0A6P3XBA2</accession>
<dbReference type="PRINTS" id="PR00853">
    <property type="entry name" value="XPGRADSUPER"/>
</dbReference>